<evidence type="ECO:0000313" key="3">
    <source>
        <dbReference type="EMBL" id="PTQ53990.1"/>
    </source>
</evidence>
<dbReference type="PANTHER" id="PTHR42760:SF133">
    <property type="entry name" value="3-OXOACYL-[ACYL-CARRIER-PROTEIN] REDUCTASE"/>
    <property type="match status" value="1"/>
</dbReference>
<dbReference type="PRINTS" id="PR00081">
    <property type="entry name" value="GDHRDH"/>
</dbReference>
<dbReference type="NCBIfam" id="NF005559">
    <property type="entry name" value="PRK07231.1"/>
    <property type="match status" value="1"/>
</dbReference>
<dbReference type="AlphaFoldDB" id="A0A2T5GCT9"/>
<dbReference type="EMBL" id="PEBV01000007">
    <property type="protein sequence ID" value="PTQ53990.1"/>
    <property type="molecule type" value="Genomic_DNA"/>
</dbReference>
<reference evidence="3 4" key="1">
    <citation type="submission" date="2017-08" db="EMBL/GenBank/DDBJ databases">
        <title>Burning lignite coal seam in the remote Altai Mountains harbors a hydrogen-driven thermophilic microbial community.</title>
        <authorList>
            <person name="Kadnikov V.V."/>
            <person name="Mardanov A.V."/>
            <person name="Ivasenko D."/>
            <person name="Beletsky A.V."/>
            <person name="Karnachuk O.V."/>
            <person name="Ravin N.V."/>
        </authorList>
    </citation>
    <scope>NUCLEOTIDE SEQUENCE [LARGE SCALE GENOMIC DNA]</scope>
    <source>
        <strain evidence="3">AL33</strain>
    </source>
</reference>
<comment type="caution">
    <text evidence="3">The sequence shown here is derived from an EMBL/GenBank/DDBJ whole genome shotgun (WGS) entry which is preliminary data.</text>
</comment>
<protein>
    <submittedName>
        <fullName evidence="3">3-oxoacyl-[acyl-carrier protein] reductase</fullName>
    </submittedName>
</protein>
<dbReference type="InterPro" id="IPR036291">
    <property type="entry name" value="NAD(P)-bd_dom_sf"/>
</dbReference>
<dbReference type="Pfam" id="PF13561">
    <property type="entry name" value="adh_short_C2"/>
    <property type="match status" value="1"/>
</dbReference>
<accession>A0A2T5GCT9</accession>
<keyword evidence="2" id="KW-0560">Oxidoreductase</keyword>
<sequence length="274" mass="28418">MMRPSMRPVNRSEAGRRFVGKVAVVTGAARGIGREVAVRLAAEGARAVFLLDVREAEGREAERAVGEAGRAFGTVARWLRVDVADPGEVEQAATAVRAAFPSIDVLINNAGTSGRPLGDGPVHRVAVETWAKVLAVNLTGVFLVSRAFIPLMLERGGSIVNVASDDALVGQAAPNDTHAYTASKGGVLALTRAMAVSYAPGIRVNAVAPGWVRSPMTEDLFARPDIGERLAAASPLGRAAEPGEIAEAILFLASDAASFITGTTLVADGGATIW</sequence>
<organism evidence="3 4">
    <name type="scientific">Hydrogenibacillus schlegelii</name>
    <name type="common">Bacillus schlegelii</name>
    <dbReference type="NCBI Taxonomy" id="1484"/>
    <lineage>
        <taxon>Bacteria</taxon>
        <taxon>Bacillati</taxon>
        <taxon>Bacillota</taxon>
        <taxon>Bacilli</taxon>
        <taxon>Bacillales</taxon>
        <taxon>Bacillales Family X. Incertae Sedis</taxon>
        <taxon>Hydrogenibacillus</taxon>
    </lineage>
</organism>
<dbReference type="InterPro" id="IPR002347">
    <property type="entry name" value="SDR_fam"/>
</dbReference>
<dbReference type="Gene3D" id="3.40.50.720">
    <property type="entry name" value="NAD(P)-binding Rossmann-like Domain"/>
    <property type="match status" value="1"/>
</dbReference>
<dbReference type="GO" id="GO:0016616">
    <property type="term" value="F:oxidoreductase activity, acting on the CH-OH group of donors, NAD or NADP as acceptor"/>
    <property type="evidence" value="ECO:0007669"/>
    <property type="project" value="TreeGrafter"/>
</dbReference>
<dbReference type="SUPFAM" id="SSF51735">
    <property type="entry name" value="NAD(P)-binding Rossmann-fold domains"/>
    <property type="match status" value="1"/>
</dbReference>
<dbReference type="InterPro" id="IPR020904">
    <property type="entry name" value="Sc_DH/Rdtase_CS"/>
</dbReference>
<dbReference type="PANTHER" id="PTHR42760">
    <property type="entry name" value="SHORT-CHAIN DEHYDROGENASES/REDUCTASES FAMILY MEMBER"/>
    <property type="match status" value="1"/>
</dbReference>
<comment type="similarity">
    <text evidence="1">Belongs to the short-chain dehydrogenases/reductases (SDR) family.</text>
</comment>
<dbReference type="PRINTS" id="PR00080">
    <property type="entry name" value="SDRFAMILY"/>
</dbReference>
<dbReference type="Proteomes" id="UP000244180">
    <property type="component" value="Unassembled WGS sequence"/>
</dbReference>
<proteinExistence type="inferred from homology"/>
<evidence type="ECO:0000256" key="1">
    <source>
        <dbReference type="ARBA" id="ARBA00006484"/>
    </source>
</evidence>
<evidence type="ECO:0000313" key="4">
    <source>
        <dbReference type="Proteomes" id="UP000244180"/>
    </source>
</evidence>
<dbReference type="PROSITE" id="PS00061">
    <property type="entry name" value="ADH_SHORT"/>
    <property type="match status" value="1"/>
</dbReference>
<name>A0A2T5GCT9_HYDSH</name>
<evidence type="ECO:0000256" key="2">
    <source>
        <dbReference type="ARBA" id="ARBA00023002"/>
    </source>
</evidence>
<dbReference type="FunFam" id="3.40.50.720:FF:000084">
    <property type="entry name" value="Short-chain dehydrogenase reductase"/>
    <property type="match status" value="1"/>
</dbReference>
<gene>
    <name evidence="3" type="ORF">HSCHL_0844</name>
</gene>
<dbReference type="GO" id="GO:0008206">
    <property type="term" value="P:bile acid metabolic process"/>
    <property type="evidence" value="ECO:0007669"/>
    <property type="project" value="UniProtKB-ARBA"/>
</dbReference>